<reference evidence="2 3" key="1">
    <citation type="journal article" date="2020" name="ISME J.">
        <title>Uncovering the hidden diversity of litter-decomposition mechanisms in mushroom-forming fungi.</title>
        <authorList>
            <person name="Floudas D."/>
            <person name="Bentzer J."/>
            <person name="Ahren D."/>
            <person name="Johansson T."/>
            <person name="Persson P."/>
            <person name="Tunlid A."/>
        </authorList>
    </citation>
    <scope>NUCLEOTIDE SEQUENCE [LARGE SCALE GENOMIC DNA]</scope>
    <source>
        <strain evidence="2 3">CBS 291.85</strain>
    </source>
</reference>
<sequence length="64" mass="6823">MLDSEECFLPCAGIILTPFVAVAVAAAGVSILKVRKVITRPLTSDVYCLLALVSFPSEGDRAHF</sequence>
<keyword evidence="3" id="KW-1185">Reference proteome</keyword>
<evidence type="ECO:0000313" key="2">
    <source>
        <dbReference type="EMBL" id="KAF5343226.1"/>
    </source>
</evidence>
<evidence type="ECO:0000313" key="3">
    <source>
        <dbReference type="Proteomes" id="UP000559256"/>
    </source>
</evidence>
<keyword evidence="1" id="KW-1133">Transmembrane helix</keyword>
<dbReference type="AlphaFoldDB" id="A0A8H5FNF4"/>
<evidence type="ECO:0000256" key="1">
    <source>
        <dbReference type="SAM" id="Phobius"/>
    </source>
</evidence>
<accession>A0A8H5FNF4</accession>
<dbReference type="Proteomes" id="UP000559256">
    <property type="component" value="Unassembled WGS sequence"/>
</dbReference>
<keyword evidence="1" id="KW-0812">Transmembrane</keyword>
<organism evidence="2 3">
    <name type="scientific">Tetrapyrgos nigripes</name>
    <dbReference type="NCBI Taxonomy" id="182062"/>
    <lineage>
        <taxon>Eukaryota</taxon>
        <taxon>Fungi</taxon>
        <taxon>Dikarya</taxon>
        <taxon>Basidiomycota</taxon>
        <taxon>Agaricomycotina</taxon>
        <taxon>Agaricomycetes</taxon>
        <taxon>Agaricomycetidae</taxon>
        <taxon>Agaricales</taxon>
        <taxon>Marasmiineae</taxon>
        <taxon>Marasmiaceae</taxon>
        <taxon>Tetrapyrgos</taxon>
    </lineage>
</organism>
<keyword evidence="1" id="KW-0472">Membrane</keyword>
<comment type="caution">
    <text evidence="2">The sequence shown here is derived from an EMBL/GenBank/DDBJ whole genome shotgun (WGS) entry which is preliminary data.</text>
</comment>
<proteinExistence type="predicted"/>
<dbReference type="EMBL" id="JAACJM010000145">
    <property type="protein sequence ID" value="KAF5343226.1"/>
    <property type="molecule type" value="Genomic_DNA"/>
</dbReference>
<name>A0A8H5FNF4_9AGAR</name>
<gene>
    <name evidence="2" type="ORF">D9758_013390</name>
</gene>
<protein>
    <submittedName>
        <fullName evidence="2">Uncharacterized protein</fullName>
    </submittedName>
</protein>
<feature type="transmembrane region" description="Helical" evidence="1">
    <location>
        <begin position="12"/>
        <end position="32"/>
    </location>
</feature>